<dbReference type="RefSeq" id="WP_326926804.1">
    <property type="nucleotide sequence ID" value="NZ_CP123443.1"/>
</dbReference>
<protein>
    <recommendedName>
        <fullName evidence="4">Lipoprotein</fullName>
    </recommendedName>
</protein>
<organism evidence="2 3">
    <name type="scientific">Candidatus Haliotispira prima</name>
    <dbReference type="NCBI Taxonomy" id="3034016"/>
    <lineage>
        <taxon>Bacteria</taxon>
        <taxon>Pseudomonadati</taxon>
        <taxon>Spirochaetota</taxon>
        <taxon>Spirochaetia</taxon>
        <taxon>Spirochaetales</taxon>
        <taxon>Spirochaetaceae</taxon>
        <taxon>Candidatus Haliotispira</taxon>
    </lineage>
</organism>
<evidence type="ECO:0000313" key="2">
    <source>
        <dbReference type="EMBL" id="WGK68618.1"/>
    </source>
</evidence>
<evidence type="ECO:0000256" key="1">
    <source>
        <dbReference type="SAM" id="MobiDB-lite"/>
    </source>
</evidence>
<gene>
    <name evidence="2" type="ORF">P0082_09020</name>
</gene>
<keyword evidence="3" id="KW-1185">Reference proteome</keyword>
<dbReference type="EMBL" id="CP123443">
    <property type="protein sequence ID" value="WGK68618.1"/>
    <property type="molecule type" value="Genomic_DNA"/>
</dbReference>
<evidence type="ECO:0008006" key="4">
    <source>
        <dbReference type="Google" id="ProtNLM"/>
    </source>
</evidence>
<feature type="region of interest" description="Disordered" evidence="1">
    <location>
        <begin position="1"/>
        <end position="22"/>
    </location>
</feature>
<proteinExistence type="predicted"/>
<evidence type="ECO:0000313" key="3">
    <source>
        <dbReference type="Proteomes" id="UP001228690"/>
    </source>
</evidence>
<dbReference type="Proteomes" id="UP001228690">
    <property type="component" value="Chromosome"/>
</dbReference>
<accession>A0ABY8MHI5</accession>
<sequence>MVLSGCVPLSDSSEPGSDPPAAPTNMFSISFTGIQAVELTVNLIEDMSVSAITRLANEPVPVWADIKDKVGLLTRNIVAGTPQRIFTAKHYGTNDSLKTNIGAMSAADILQPETAYKVYIFHNESVIETLPFTTAAIPPASEFTPTRTGYSMKFAPNVLPFNAEIIYDQGDGERTGLYEVYGEEGEVLLIPLYLDAVRPLKTGWYFFNGSKVIIITCVLDSCLPDSAYGVITPEDIYPSIAIKRYYKILFGIQSFNTKTVKDAGYGDVKDGADGEPYIIHFITDQ</sequence>
<name>A0ABY8MHI5_9SPIO</name>
<reference evidence="2 3" key="1">
    <citation type="submission" date="2023-04" db="EMBL/GenBank/DDBJ databases">
        <title>Spirochaete genome identified in red abalone sample constitutes a novel genus.</title>
        <authorList>
            <person name="Sharma S.P."/>
            <person name="Purcell C.M."/>
            <person name="Hyde J.R."/>
            <person name="Severin A.J."/>
        </authorList>
    </citation>
    <scope>NUCLEOTIDE SEQUENCE [LARGE SCALE GENOMIC DNA]</scope>
    <source>
        <strain evidence="2 3">SP-2023</strain>
    </source>
</reference>